<dbReference type="PANTHER" id="PTHR42760">
    <property type="entry name" value="SHORT-CHAIN DEHYDROGENASES/REDUCTASES FAMILY MEMBER"/>
    <property type="match status" value="1"/>
</dbReference>
<evidence type="ECO:0000313" key="5">
    <source>
        <dbReference type="EMBL" id="TWH18753.1"/>
    </source>
</evidence>
<dbReference type="PRINTS" id="PR00081">
    <property type="entry name" value="GDHRDH"/>
</dbReference>
<dbReference type="Pfam" id="PF00106">
    <property type="entry name" value="adh_short"/>
    <property type="match status" value="1"/>
</dbReference>
<feature type="domain" description="Ketoreductase" evidence="4">
    <location>
        <begin position="11"/>
        <end position="190"/>
    </location>
</feature>
<evidence type="ECO:0000256" key="3">
    <source>
        <dbReference type="RuleBase" id="RU000363"/>
    </source>
</evidence>
<dbReference type="PRINTS" id="PR00080">
    <property type="entry name" value="SDRFAMILY"/>
</dbReference>
<keyword evidence="2" id="KW-0560">Oxidoreductase</keyword>
<dbReference type="GO" id="GO:0016616">
    <property type="term" value="F:oxidoreductase activity, acting on the CH-OH group of donors, NAD or NADP as acceptor"/>
    <property type="evidence" value="ECO:0007669"/>
    <property type="project" value="UniProtKB-ARBA"/>
</dbReference>
<evidence type="ECO:0000256" key="2">
    <source>
        <dbReference type="ARBA" id="ARBA00023002"/>
    </source>
</evidence>
<accession>A0A660CAH8</accession>
<dbReference type="Gene3D" id="3.40.50.720">
    <property type="entry name" value="NAD(P)-binding Rossmann-like Domain"/>
    <property type="match status" value="1"/>
</dbReference>
<dbReference type="SUPFAM" id="SSF51735">
    <property type="entry name" value="NAD(P)-binding Rossmann-fold domains"/>
    <property type="match status" value="1"/>
</dbReference>
<dbReference type="FunFam" id="3.40.50.720:FF:000084">
    <property type="entry name" value="Short-chain dehydrogenase reductase"/>
    <property type="match status" value="1"/>
</dbReference>
<dbReference type="InterPro" id="IPR057326">
    <property type="entry name" value="KR_dom"/>
</dbReference>
<evidence type="ECO:0000259" key="4">
    <source>
        <dbReference type="SMART" id="SM00822"/>
    </source>
</evidence>
<dbReference type="InterPro" id="IPR036291">
    <property type="entry name" value="NAD(P)-bd_dom_sf"/>
</dbReference>
<comment type="caution">
    <text evidence="5">The sequence shown here is derived from an EMBL/GenBank/DDBJ whole genome shotgun (WGS) entry which is preliminary data.</text>
</comment>
<sequence length="254" mass="26476">MTETTPALAGKTAIVTGAGRGLGRAMAVALADAGADVALAARSKDQLDTVAEEVTRRGRRAMAVPTDVTDADAVRNLVDRTVDHFGHLDVVVNNSGVIDSRPLLEQDHATWDRVVDTNLRGTYLVTRAAGEHLVAQGSGKVVNVASNFAFKGIANHAAYCASKAAVVAFTKAMAVEWAPHGVQVNALAPGYFATDLNADLRADPDALAKVVRAVPARRMGEAPELASWLVLLAGPASDFMTGEAIVIDGGQTAR</sequence>
<dbReference type="InterPro" id="IPR020904">
    <property type="entry name" value="Sc_DH/Rdtase_CS"/>
</dbReference>
<dbReference type="EMBL" id="VLJV01000001">
    <property type="protein sequence ID" value="TWH18753.1"/>
    <property type="molecule type" value="Genomic_DNA"/>
</dbReference>
<keyword evidence="6" id="KW-1185">Reference proteome</keyword>
<evidence type="ECO:0000256" key="1">
    <source>
        <dbReference type="ARBA" id="ARBA00006484"/>
    </source>
</evidence>
<dbReference type="RefSeq" id="WP_030531972.1">
    <property type="nucleotide sequence ID" value="NZ_JOIJ01000006.1"/>
</dbReference>
<protein>
    <submittedName>
        <fullName evidence="5">2-deoxy-D-gluconate 3-dehydrogenase</fullName>
    </submittedName>
</protein>
<organism evidence="5 6">
    <name type="scientific">Prauserella rugosa</name>
    <dbReference type="NCBI Taxonomy" id="43354"/>
    <lineage>
        <taxon>Bacteria</taxon>
        <taxon>Bacillati</taxon>
        <taxon>Actinomycetota</taxon>
        <taxon>Actinomycetes</taxon>
        <taxon>Pseudonocardiales</taxon>
        <taxon>Pseudonocardiaceae</taxon>
        <taxon>Prauserella</taxon>
    </lineage>
</organism>
<proteinExistence type="inferred from homology"/>
<name>A0A660CAH8_9PSEU</name>
<evidence type="ECO:0000313" key="6">
    <source>
        <dbReference type="Proteomes" id="UP000317303"/>
    </source>
</evidence>
<dbReference type="AlphaFoldDB" id="A0A660CAH8"/>
<dbReference type="NCBIfam" id="NF005559">
    <property type="entry name" value="PRK07231.1"/>
    <property type="match status" value="1"/>
</dbReference>
<dbReference type="SMART" id="SM00822">
    <property type="entry name" value="PKS_KR"/>
    <property type="match status" value="1"/>
</dbReference>
<gene>
    <name evidence="5" type="ORF">JD82_00574</name>
</gene>
<dbReference type="InterPro" id="IPR002347">
    <property type="entry name" value="SDR_fam"/>
</dbReference>
<reference evidence="5 6" key="1">
    <citation type="submission" date="2019-07" db="EMBL/GenBank/DDBJ databases">
        <title>R&amp;d 2014.</title>
        <authorList>
            <person name="Klenk H.-P."/>
        </authorList>
    </citation>
    <scope>NUCLEOTIDE SEQUENCE [LARGE SCALE GENOMIC DNA]</scope>
    <source>
        <strain evidence="5 6">DSM 43194</strain>
    </source>
</reference>
<dbReference type="OrthoDB" id="286404at2"/>
<comment type="similarity">
    <text evidence="1 3">Belongs to the short-chain dehydrogenases/reductases (SDR) family.</text>
</comment>
<dbReference type="Proteomes" id="UP000317303">
    <property type="component" value="Unassembled WGS sequence"/>
</dbReference>
<dbReference type="PROSITE" id="PS00061">
    <property type="entry name" value="ADH_SHORT"/>
    <property type="match status" value="1"/>
</dbReference>